<dbReference type="AlphaFoldDB" id="A0A432CPR6"/>
<dbReference type="InterPro" id="IPR025877">
    <property type="entry name" value="MobA-like_NTP_Trfase"/>
</dbReference>
<dbReference type="CDD" id="cd04182">
    <property type="entry name" value="GT_2_like_f"/>
    <property type="match status" value="1"/>
</dbReference>
<dbReference type="EMBL" id="RYDJ01000002">
    <property type="protein sequence ID" value="RTZ07030.1"/>
    <property type="molecule type" value="Genomic_DNA"/>
</dbReference>
<dbReference type="RefSeq" id="WP_126459437.1">
    <property type="nucleotide sequence ID" value="NZ_RYDJ01000002.1"/>
</dbReference>
<name>A0A432CPR6_9FLAO</name>
<protein>
    <submittedName>
        <fullName evidence="2">Nucleotidyltransferase family protein</fullName>
    </submittedName>
</protein>
<reference evidence="2 3" key="1">
    <citation type="submission" date="2018-12" db="EMBL/GenBank/DDBJ databases">
        <title>Flavobacterium sp. nov., isolated from glacier ice.</title>
        <authorList>
            <person name="Liu Q."/>
            <person name="Xin Y.-H."/>
        </authorList>
    </citation>
    <scope>NUCLEOTIDE SEQUENCE [LARGE SCALE GENOMIC DNA]</scope>
    <source>
        <strain evidence="2 3">RB1N8</strain>
    </source>
</reference>
<dbReference type="InterPro" id="IPR029044">
    <property type="entry name" value="Nucleotide-diphossugar_trans"/>
</dbReference>
<proteinExistence type="predicted"/>
<keyword evidence="3" id="KW-1185">Reference proteome</keyword>
<accession>A0A432CPR6</accession>
<evidence type="ECO:0000259" key="1">
    <source>
        <dbReference type="Pfam" id="PF12804"/>
    </source>
</evidence>
<dbReference type="PANTHER" id="PTHR43777">
    <property type="entry name" value="MOLYBDENUM COFACTOR CYTIDYLYLTRANSFERASE"/>
    <property type="match status" value="1"/>
</dbReference>
<dbReference type="Proteomes" id="UP000280825">
    <property type="component" value="Unassembled WGS sequence"/>
</dbReference>
<dbReference type="Pfam" id="PF12804">
    <property type="entry name" value="NTP_transf_3"/>
    <property type="match status" value="1"/>
</dbReference>
<keyword evidence="2" id="KW-0808">Transferase</keyword>
<feature type="domain" description="MobA-like NTP transferase" evidence="1">
    <location>
        <begin position="8"/>
        <end position="166"/>
    </location>
</feature>
<dbReference type="PANTHER" id="PTHR43777:SF1">
    <property type="entry name" value="MOLYBDENUM COFACTOR CYTIDYLYLTRANSFERASE"/>
    <property type="match status" value="1"/>
</dbReference>
<gene>
    <name evidence="2" type="ORF">EKL98_03230</name>
</gene>
<sequence length="195" mass="21532">MENKTGIVLLAAGSSSRLGRPKQLLEFNGKTLLFHTVEQILEVSTKAIVVMGSKNTAIEKEVNSVLICRNPDWQKGMGSSISKGLEELLLVNLDIEHCILAVCDQPHIDAAVFRSLIEKHKKTGKGIIASSYANTMGTPVLFSRKYFTELMQLSGNAGARKMIEKYKKDVASIPFEKGAVDIDTIEDYEQLIHPK</sequence>
<dbReference type="SUPFAM" id="SSF53448">
    <property type="entry name" value="Nucleotide-diphospho-sugar transferases"/>
    <property type="match status" value="1"/>
</dbReference>
<comment type="caution">
    <text evidence="2">The sequence shown here is derived from an EMBL/GenBank/DDBJ whole genome shotgun (WGS) entry which is preliminary data.</text>
</comment>
<dbReference type="Gene3D" id="3.90.550.10">
    <property type="entry name" value="Spore Coat Polysaccharide Biosynthesis Protein SpsA, Chain A"/>
    <property type="match status" value="1"/>
</dbReference>
<organism evidence="2 3">
    <name type="scientific">Flavobacterium bomense</name>
    <dbReference type="NCBI Taxonomy" id="2497483"/>
    <lineage>
        <taxon>Bacteria</taxon>
        <taxon>Pseudomonadati</taxon>
        <taxon>Bacteroidota</taxon>
        <taxon>Flavobacteriia</taxon>
        <taxon>Flavobacteriales</taxon>
        <taxon>Flavobacteriaceae</taxon>
        <taxon>Flavobacterium</taxon>
    </lineage>
</organism>
<evidence type="ECO:0000313" key="2">
    <source>
        <dbReference type="EMBL" id="RTZ07030.1"/>
    </source>
</evidence>
<evidence type="ECO:0000313" key="3">
    <source>
        <dbReference type="Proteomes" id="UP000280825"/>
    </source>
</evidence>
<dbReference type="GO" id="GO:0016779">
    <property type="term" value="F:nucleotidyltransferase activity"/>
    <property type="evidence" value="ECO:0007669"/>
    <property type="project" value="UniProtKB-ARBA"/>
</dbReference>